<accession>A0AAD4Q418</accession>
<dbReference type="PANTHER" id="PTHR37471:SF1">
    <property type="entry name" value="AB HYDROLASE-1 DOMAIN-CONTAINING PROTEIN"/>
    <property type="match status" value="1"/>
</dbReference>
<keyword evidence="1" id="KW-0812">Transmembrane</keyword>
<gene>
    <name evidence="2" type="ORF">BGW36DRAFT_368010</name>
</gene>
<feature type="transmembrane region" description="Helical" evidence="1">
    <location>
        <begin position="12"/>
        <end position="34"/>
    </location>
</feature>
<keyword evidence="1" id="KW-0472">Membrane</keyword>
<evidence type="ECO:0000313" key="2">
    <source>
        <dbReference type="EMBL" id="KAH8705684.1"/>
    </source>
</evidence>
<dbReference type="Proteomes" id="UP001201262">
    <property type="component" value="Unassembled WGS sequence"/>
</dbReference>
<evidence type="ECO:0000313" key="3">
    <source>
        <dbReference type="Proteomes" id="UP001201262"/>
    </source>
</evidence>
<dbReference type="InterPro" id="IPR029058">
    <property type="entry name" value="AB_hydrolase_fold"/>
</dbReference>
<name>A0AAD4Q418_9EURO</name>
<evidence type="ECO:0000256" key="1">
    <source>
        <dbReference type="SAM" id="Phobius"/>
    </source>
</evidence>
<proteinExistence type="predicted"/>
<keyword evidence="1" id="KW-1133">Transmembrane helix</keyword>
<dbReference type="SUPFAM" id="SSF53474">
    <property type="entry name" value="alpha/beta-Hydrolases"/>
    <property type="match status" value="1"/>
</dbReference>
<dbReference type="Gene3D" id="3.40.50.1820">
    <property type="entry name" value="alpha/beta hydrolase"/>
    <property type="match status" value="1"/>
</dbReference>
<organism evidence="2 3">
    <name type="scientific">Talaromyces proteolyticus</name>
    <dbReference type="NCBI Taxonomy" id="1131652"/>
    <lineage>
        <taxon>Eukaryota</taxon>
        <taxon>Fungi</taxon>
        <taxon>Dikarya</taxon>
        <taxon>Ascomycota</taxon>
        <taxon>Pezizomycotina</taxon>
        <taxon>Eurotiomycetes</taxon>
        <taxon>Eurotiomycetidae</taxon>
        <taxon>Eurotiales</taxon>
        <taxon>Trichocomaceae</taxon>
        <taxon>Talaromyces</taxon>
        <taxon>Talaromyces sect. Bacilispori</taxon>
    </lineage>
</organism>
<keyword evidence="3" id="KW-1185">Reference proteome</keyword>
<protein>
    <recommendedName>
        <fullName evidence="4">AB hydrolase-1 domain-containing protein</fullName>
    </recommendedName>
</protein>
<evidence type="ECO:0008006" key="4">
    <source>
        <dbReference type="Google" id="ProtNLM"/>
    </source>
</evidence>
<dbReference type="EMBL" id="JAJTJA010000001">
    <property type="protein sequence ID" value="KAH8705684.1"/>
    <property type="molecule type" value="Genomic_DNA"/>
</dbReference>
<comment type="caution">
    <text evidence="2">The sequence shown here is derived from an EMBL/GenBank/DDBJ whole genome shotgun (WGS) entry which is preliminary data.</text>
</comment>
<dbReference type="RefSeq" id="XP_046078305.1">
    <property type="nucleotide sequence ID" value="XM_046214939.1"/>
</dbReference>
<reference evidence="2" key="1">
    <citation type="submission" date="2021-12" db="EMBL/GenBank/DDBJ databases">
        <title>Convergent genome expansion in fungi linked to evolution of root-endophyte symbiosis.</title>
        <authorList>
            <consortium name="DOE Joint Genome Institute"/>
            <person name="Ke Y.-H."/>
            <person name="Bonito G."/>
            <person name="Liao H.-L."/>
            <person name="Looney B."/>
            <person name="Rojas-Flechas A."/>
            <person name="Nash J."/>
            <person name="Hameed K."/>
            <person name="Schadt C."/>
            <person name="Martin F."/>
            <person name="Crous P.W."/>
            <person name="Miettinen O."/>
            <person name="Magnuson J.K."/>
            <person name="Labbe J."/>
            <person name="Jacobson D."/>
            <person name="Doktycz M.J."/>
            <person name="Veneault-Fourrey C."/>
            <person name="Kuo A."/>
            <person name="Mondo S."/>
            <person name="Calhoun S."/>
            <person name="Riley R."/>
            <person name="Ohm R."/>
            <person name="LaButti K."/>
            <person name="Andreopoulos B."/>
            <person name="Pangilinan J."/>
            <person name="Nolan M."/>
            <person name="Tritt A."/>
            <person name="Clum A."/>
            <person name="Lipzen A."/>
            <person name="Daum C."/>
            <person name="Barry K."/>
            <person name="Grigoriev I.V."/>
            <person name="Vilgalys R."/>
        </authorList>
    </citation>
    <scope>NUCLEOTIDE SEQUENCE</scope>
    <source>
        <strain evidence="2">PMI_201</strain>
    </source>
</reference>
<feature type="transmembrane region" description="Helical" evidence="1">
    <location>
        <begin position="185"/>
        <end position="207"/>
    </location>
</feature>
<feature type="transmembrane region" description="Helical" evidence="1">
    <location>
        <begin position="54"/>
        <end position="72"/>
    </location>
</feature>
<dbReference type="PANTHER" id="PTHR37471">
    <property type="entry name" value="UNNAMED PRODUCT"/>
    <property type="match status" value="1"/>
</dbReference>
<sequence length="519" mass="59757">MIGTSTAEYIFIRTCILFLHNIAPVGILVTIRLLLRPYLPQFIGCFHIPFPIEAWLVIEAVFFITVFLPLRYRLKRSTIYSEPLSQEERDKLFRYCNSNVVNLEEYLRRWLMIAKDGYIKRENVKDFIRWAFFHTEQVQEQYEPQVEAYTRETEKLFGRELPPGRDNAKSLGQILNEFDGLHRSLLWYTCIFVVDTAMYCAMLSHGFNPHRTSLRRFFTIFPFRPPTLFSTHMSPAKHLTYWHRQHTSKSRLPVLFIHGIGVGLYPYTRFLGDLAKEGASADGEIGVIALEIMPVSSRITHFALEKNVMVGEIWEIVKFHGWSSFVLVSHSYGSIIATHLLKSSLTAPLVGPTMFIDPISFLLHLPDVAYNFTARQPVRPNEHEVWYFGSKDIGVAHTLARRFCWSDNIIWKQDLGLKNEDNKRMGRDVTVVLSAKDLITDTEAVGRYLMSSLPDGIVSETTLTNCKTKDVAGEWKTRPWVGSGLEILWFEELDHAEVFNFEKTRGLVIKAISVYSGTG</sequence>
<dbReference type="GeneID" id="70245226"/>
<dbReference type="AlphaFoldDB" id="A0AAD4Q418"/>